<keyword evidence="2" id="KW-0689">Ribosomal protein</keyword>
<keyword evidence="3" id="KW-0687">Ribonucleoprotein</keyword>
<reference evidence="4 5" key="1">
    <citation type="submission" date="2021-02" db="EMBL/GenBank/DDBJ databases">
        <title>Variation within the Batrachochytrium salamandrivorans European outbreak.</title>
        <authorList>
            <person name="Kelly M."/>
            <person name="Pasmans F."/>
            <person name="Shea T.P."/>
            <person name="Munoz J.F."/>
            <person name="Carranza S."/>
            <person name="Cuomo C.A."/>
            <person name="Martel A."/>
        </authorList>
    </citation>
    <scope>NUCLEOTIDE SEQUENCE [LARGE SCALE GENOMIC DNA]</scope>
    <source>
        <strain evidence="4 5">AMFP18/2</strain>
    </source>
</reference>
<keyword evidence="5" id="KW-1185">Reference proteome</keyword>
<accession>A0ABQ8FK73</accession>
<dbReference type="Proteomes" id="UP001648503">
    <property type="component" value="Unassembled WGS sequence"/>
</dbReference>
<evidence type="ECO:0000313" key="4">
    <source>
        <dbReference type="EMBL" id="KAH6599694.1"/>
    </source>
</evidence>
<evidence type="ECO:0000313" key="5">
    <source>
        <dbReference type="Proteomes" id="UP001648503"/>
    </source>
</evidence>
<protein>
    <recommendedName>
        <fullName evidence="6">Ribosomal protein S3 C-terminal domain-containing protein</fullName>
    </recommendedName>
</protein>
<dbReference type="EMBL" id="JAFCIX010000061">
    <property type="protein sequence ID" value="KAH6599694.1"/>
    <property type="molecule type" value="Genomic_DNA"/>
</dbReference>
<comment type="similarity">
    <text evidence="1">Belongs to the universal ribosomal protein uS3 family.</text>
</comment>
<evidence type="ECO:0000256" key="3">
    <source>
        <dbReference type="ARBA" id="ARBA00023274"/>
    </source>
</evidence>
<sequence>MSSNRVYSRFFETISTMAYKGLPPHKLHNTHLQVMSPFHHQSLEAVDPFLAPLAAKSLKYNAHVASSATAAVVPASSVDQQDTPASSKKTVTDIPFPNVLRRHMLQPVSPLAQGTSLGKVIGFKIIAKGRRGPRSVKQAIDYGKLESGAVASLGGVYVDYGKSFYVDKKGSTGIKVWVTYGSN</sequence>
<name>A0ABQ8FK73_9FUNG</name>
<gene>
    <name evidence="4" type="ORF">BASA50_002830</name>
</gene>
<comment type="caution">
    <text evidence="4">The sequence shown here is derived from an EMBL/GenBank/DDBJ whole genome shotgun (WGS) entry which is preliminary data.</text>
</comment>
<organism evidence="4 5">
    <name type="scientific">Batrachochytrium salamandrivorans</name>
    <dbReference type="NCBI Taxonomy" id="1357716"/>
    <lineage>
        <taxon>Eukaryota</taxon>
        <taxon>Fungi</taxon>
        <taxon>Fungi incertae sedis</taxon>
        <taxon>Chytridiomycota</taxon>
        <taxon>Chytridiomycota incertae sedis</taxon>
        <taxon>Chytridiomycetes</taxon>
        <taxon>Rhizophydiales</taxon>
        <taxon>Rhizophydiales incertae sedis</taxon>
        <taxon>Batrachochytrium</taxon>
    </lineage>
</organism>
<evidence type="ECO:0000256" key="1">
    <source>
        <dbReference type="ARBA" id="ARBA00010761"/>
    </source>
</evidence>
<dbReference type="Gene3D" id="3.30.1140.32">
    <property type="entry name" value="Ribosomal protein S3, C-terminal domain"/>
    <property type="match status" value="1"/>
</dbReference>
<proteinExistence type="inferred from homology"/>
<evidence type="ECO:0008006" key="6">
    <source>
        <dbReference type="Google" id="ProtNLM"/>
    </source>
</evidence>
<dbReference type="InterPro" id="IPR036419">
    <property type="entry name" value="Ribosomal_S3_C_sf"/>
</dbReference>
<evidence type="ECO:0000256" key="2">
    <source>
        <dbReference type="ARBA" id="ARBA00022980"/>
    </source>
</evidence>
<dbReference type="SUPFAM" id="SSF54821">
    <property type="entry name" value="Ribosomal protein S3 C-terminal domain"/>
    <property type="match status" value="1"/>
</dbReference>